<proteinExistence type="predicted"/>
<dbReference type="Proteomes" id="UP000037393">
    <property type="component" value="Unassembled WGS sequence"/>
</dbReference>
<keyword evidence="1" id="KW-1133">Transmembrane helix</keyword>
<reference evidence="2 3" key="1">
    <citation type="journal article" date="2015" name="Appl. Environ. Microbiol.">
        <title>The Enterobacterium Trabulsiella odontotermitis Presents Novel Adaptations Related to Its Association with Fungus-Growing Termites.</title>
        <authorList>
            <person name="Sapountzis P."/>
            <person name="Gruntjes T."/>
            <person name="Otani S."/>
            <person name="Estevez J."/>
            <person name="da Costa R.R."/>
            <person name="Plunkett G.3rd."/>
            <person name="Perna N.T."/>
            <person name="Poulsen M."/>
        </authorList>
    </citation>
    <scope>NUCLEOTIDE SEQUENCE [LARGE SCALE GENOMIC DNA]</scope>
    <source>
        <strain evidence="2 3">12</strain>
    </source>
</reference>
<comment type="caution">
    <text evidence="2">The sequence shown here is derived from an EMBL/GenBank/DDBJ whole genome shotgun (WGS) entry which is preliminary data.</text>
</comment>
<keyword evidence="1" id="KW-0472">Membrane</keyword>
<keyword evidence="3" id="KW-1185">Reference proteome</keyword>
<keyword evidence="1" id="KW-0812">Transmembrane</keyword>
<dbReference type="AlphaFoldDB" id="A0A0L0GZ76"/>
<evidence type="ECO:0000313" key="2">
    <source>
        <dbReference type="EMBL" id="KNC94001.1"/>
    </source>
</evidence>
<gene>
    <name evidence="2" type="ORF">GM31_16640</name>
</gene>
<dbReference type="PATRIC" id="fig|379893.4.peg.3383"/>
<feature type="transmembrane region" description="Helical" evidence="1">
    <location>
        <begin position="6"/>
        <end position="27"/>
    </location>
</feature>
<accession>A0A0L0GZ76</accession>
<protein>
    <submittedName>
        <fullName evidence="2">Uncharacterized protein</fullName>
    </submittedName>
</protein>
<evidence type="ECO:0000313" key="3">
    <source>
        <dbReference type="Proteomes" id="UP000037393"/>
    </source>
</evidence>
<name>A0A0L0GZ76_9ENTR</name>
<sequence length="69" mass="8697">MPLITFILSIVVWLSCLFMMLRIQWVFEVRTSVLHQQGYLYYRRLPSWECMAWHFWVWDLRKFLKREQA</sequence>
<dbReference type="EMBL" id="JNGI01000035">
    <property type="protein sequence ID" value="KNC94001.1"/>
    <property type="molecule type" value="Genomic_DNA"/>
</dbReference>
<evidence type="ECO:0000256" key="1">
    <source>
        <dbReference type="SAM" id="Phobius"/>
    </source>
</evidence>
<organism evidence="2 3">
    <name type="scientific">Trabulsiella odontotermitis</name>
    <dbReference type="NCBI Taxonomy" id="379893"/>
    <lineage>
        <taxon>Bacteria</taxon>
        <taxon>Pseudomonadati</taxon>
        <taxon>Pseudomonadota</taxon>
        <taxon>Gammaproteobacteria</taxon>
        <taxon>Enterobacterales</taxon>
        <taxon>Enterobacteriaceae</taxon>
        <taxon>Trabulsiella</taxon>
    </lineage>
</organism>